<proteinExistence type="predicted"/>
<reference evidence="2" key="3">
    <citation type="submission" date="2016-03" db="UniProtKB">
        <authorList>
            <consortium name="EnsemblProtists"/>
        </authorList>
    </citation>
    <scope>IDENTIFICATION</scope>
</reference>
<dbReference type="HOGENOM" id="CLU_2215001_0_0_1"/>
<accession>L1IEQ3</accession>
<dbReference type="EMBL" id="JH993103">
    <property type="protein sequence ID" value="EKX34746.1"/>
    <property type="molecule type" value="Genomic_DNA"/>
</dbReference>
<dbReference type="AlphaFoldDB" id="L1IEQ3"/>
<keyword evidence="3" id="KW-1185">Reference proteome</keyword>
<dbReference type="Gene3D" id="3.40.1090.10">
    <property type="entry name" value="Cytosolic phospholipase A2 catalytic domain"/>
    <property type="match status" value="1"/>
</dbReference>
<dbReference type="KEGG" id="gtt:GUITHDRAFT_155645"/>
<sequence>MSCLNCHSQEEIYEGESRWIKERRQRLDGSKKPLSGSKSCEAAKQDVRHLDDTFGVCISPGGMRSAAFSLGALEQLSQSVERSFNCYIDILILHIELHQDFECLHAV</sequence>
<organism evidence="1">
    <name type="scientific">Guillardia theta (strain CCMP2712)</name>
    <name type="common">Cryptophyte</name>
    <dbReference type="NCBI Taxonomy" id="905079"/>
    <lineage>
        <taxon>Eukaryota</taxon>
        <taxon>Cryptophyceae</taxon>
        <taxon>Pyrenomonadales</taxon>
        <taxon>Geminigeraceae</taxon>
        <taxon>Guillardia</taxon>
    </lineage>
</organism>
<dbReference type="RefSeq" id="XP_005821726.1">
    <property type="nucleotide sequence ID" value="XM_005821669.1"/>
</dbReference>
<dbReference type="GeneID" id="17291525"/>
<reference evidence="1 3" key="1">
    <citation type="journal article" date="2012" name="Nature">
        <title>Algal genomes reveal evolutionary mosaicism and the fate of nucleomorphs.</title>
        <authorList>
            <consortium name="DOE Joint Genome Institute"/>
            <person name="Curtis B.A."/>
            <person name="Tanifuji G."/>
            <person name="Burki F."/>
            <person name="Gruber A."/>
            <person name="Irimia M."/>
            <person name="Maruyama S."/>
            <person name="Arias M.C."/>
            <person name="Ball S.G."/>
            <person name="Gile G.H."/>
            <person name="Hirakawa Y."/>
            <person name="Hopkins J.F."/>
            <person name="Kuo A."/>
            <person name="Rensing S.A."/>
            <person name="Schmutz J."/>
            <person name="Symeonidi A."/>
            <person name="Elias M."/>
            <person name="Eveleigh R.J."/>
            <person name="Herman E.K."/>
            <person name="Klute M.J."/>
            <person name="Nakayama T."/>
            <person name="Obornik M."/>
            <person name="Reyes-Prieto A."/>
            <person name="Armbrust E.V."/>
            <person name="Aves S.J."/>
            <person name="Beiko R.G."/>
            <person name="Coutinho P."/>
            <person name="Dacks J.B."/>
            <person name="Durnford D.G."/>
            <person name="Fast N.M."/>
            <person name="Green B.R."/>
            <person name="Grisdale C.J."/>
            <person name="Hempel F."/>
            <person name="Henrissat B."/>
            <person name="Hoppner M.P."/>
            <person name="Ishida K."/>
            <person name="Kim E."/>
            <person name="Koreny L."/>
            <person name="Kroth P.G."/>
            <person name="Liu Y."/>
            <person name="Malik S.B."/>
            <person name="Maier U.G."/>
            <person name="McRose D."/>
            <person name="Mock T."/>
            <person name="Neilson J.A."/>
            <person name="Onodera N.T."/>
            <person name="Poole A.M."/>
            <person name="Pritham E.J."/>
            <person name="Richards T.A."/>
            <person name="Rocap G."/>
            <person name="Roy S.W."/>
            <person name="Sarai C."/>
            <person name="Schaack S."/>
            <person name="Shirato S."/>
            <person name="Slamovits C.H."/>
            <person name="Spencer D.F."/>
            <person name="Suzuki S."/>
            <person name="Worden A.Z."/>
            <person name="Zauner S."/>
            <person name="Barry K."/>
            <person name="Bell C."/>
            <person name="Bharti A.K."/>
            <person name="Crow J.A."/>
            <person name="Grimwood J."/>
            <person name="Kramer R."/>
            <person name="Lindquist E."/>
            <person name="Lucas S."/>
            <person name="Salamov A."/>
            <person name="McFadden G.I."/>
            <person name="Lane C.E."/>
            <person name="Keeling P.J."/>
            <person name="Gray M.W."/>
            <person name="Grigoriev I.V."/>
            <person name="Archibald J.M."/>
        </authorList>
    </citation>
    <scope>NUCLEOTIDE SEQUENCE</scope>
    <source>
        <strain evidence="1 3">CCMP2712</strain>
    </source>
</reference>
<evidence type="ECO:0000313" key="2">
    <source>
        <dbReference type="EnsemblProtists" id="EKX34746"/>
    </source>
</evidence>
<gene>
    <name evidence="1" type="ORF">GUITHDRAFT_155645</name>
</gene>
<protein>
    <submittedName>
        <fullName evidence="1 2">Uncharacterized protein</fullName>
    </submittedName>
</protein>
<dbReference type="Proteomes" id="UP000011087">
    <property type="component" value="Unassembled WGS sequence"/>
</dbReference>
<name>L1IEQ3_GUITC</name>
<dbReference type="EnsemblProtists" id="EKX34746">
    <property type="protein sequence ID" value="EKX34746"/>
    <property type="gene ID" value="GUITHDRAFT_155645"/>
</dbReference>
<dbReference type="PaxDb" id="55529-EKX34746"/>
<evidence type="ECO:0000313" key="1">
    <source>
        <dbReference type="EMBL" id="EKX34746.1"/>
    </source>
</evidence>
<evidence type="ECO:0000313" key="3">
    <source>
        <dbReference type="Proteomes" id="UP000011087"/>
    </source>
</evidence>
<reference evidence="3" key="2">
    <citation type="submission" date="2012-11" db="EMBL/GenBank/DDBJ databases">
        <authorList>
            <person name="Kuo A."/>
            <person name="Curtis B.A."/>
            <person name="Tanifuji G."/>
            <person name="Burki F."/>
            <person name="Gruber A."/>
            <person name="Irimia M."/>
            <person name="Maruyama S."/>
            <person name="Arias M.C."/>
            <person name="Ball S.G."/>
            <person name="Gile G.H."/>
            <person name="Hirakawa Y."/>
            <person name="Hopkins J.F."/>
            <person name="Rensing S.A."/>
            <person name="Schmutz J."/>
            <person name="Symeonidi A."/>
            <person name="Elias M."/>
            <person name="Eveleigh R.J."/>
            <person name="Herman E.K."/>
            <person name="Klute M.J."/>
            <person name="Nakayama T."/>
            <person name="Obornik M."/>
            <person name="Reyes-Prieto A."/>
            <person name="Armbrust E.V."/>
            <person name="Aves S.J."/>
            <person name="Beiko R.G."/>
            <person name="Coutinho P."/>
            <person name="Dacks J.B."/>
            <person name="Durnford D.G."/>
            <person name="Fast N.M."/>
            <person name="Green B.R."/>
            <person name="Grisdale C."/>
            <person name="Hempe F."/>
            <person name="Henrissat B."/>
            <person name="Hoppner M.P."/>
            <person name="Ishida K.-I."/>
            <person name="Kim E."/>
            <person name="Koreny L."/>
            <person name="Kroth P.G."/>
            <person name="Liu Y."/>
            <person name="Malik S.-B."/>
            <person name="Maier U.G."/>
            <person name="McRose D."/>
            <person name="Mock T."/>
            <person name="Neilson J.A."/>
            <person name="Onodera N.T."/>
            <person name="Poole A.M."/>
            <person name="Pritham E.J."/>
            <person name="Richards T.A."/>
            <person name="Rocap G."/>
            <person name="Roy S.W."/>
            <person name="Sarai C."/>
            <person name="Schaack S."/>
            <person name="Shirato S."/>
            <person name="Slamovits C.H."/>
            <person name="Spencer D.F."/>
            <person name="Suzuki S."/>
            <person name="Worden A.Z."/>
            <person name="Zauner S."/>
            <person name="Barry K."/>
            <person name="Bell C."/>
            <person name="Bharti A.K."/>
            <person name="Crow J.A."/>
            <person name="Grimwood J."/>
            <person name="Kramer R."/>
            <person name="Lindquist E."/>
            <person name="Lucas S."/>
            <person name="Salamov A."/>
            <person name="McFadden G.I."/>
            <person name="Lane C.E."/>
            <person name="Keeling P.J."/>
            <person name="Gray M.W."/>
            <person name="Grigoriev I.V."/>
            <person name="Archibald J.M."/>
        </authorList>
    </citation>
    <scope>NUCLEOTIDE SEQUENCE</scope>
    <source>
        <strain evidence="3">CCMP2712</strain>
    </source>
</reference>